<name>A0A1P8K428_9BURK</name>
<proteinExistence type="predicted"/>
<gene>
    <name evidence="1" type="ORF">RD110_16605</name>
</gene>
<dbReference type="Proteomes" id="UP000186609">
    <property type="component" value="Chromosome"/>
</dbReference>
<dbReference type="KEGG" id="rhy:RD110_16605"/>
<accession>A0A1P8K428</accession>
<organism evidence="1 2">
    <name type="scientific">Rhodoferax koreensis</name>
    <dbReference type="NCBI Taxonomy" id="1842727"/>
    <lineage>
        <taxon>Bacteria</taxon>
        <taxon>Pseudomonadati</taxon>
        <taxon>Pseudomonadota</taxon>
        <taxon>Betaproteobacteria</taxon>
        <taxon>Burkholderiales</taxon>
        <taxon>Comamonadaceae</taxon>
        <taxon>Rhodoferax</taxon>
    </lineage>
</organism>
<dbReference type="STRING" id="1842727.RD110_16605"/>
<evidence type="ECO:0000313" key="2">
    <source>
        <dbReference type="Proteomes" id="UP000186609"/>
    </source>
</evidence>
<dbReference type="EMBL" id="CP019236">
    <property type="protein sequence ID" value="APW40752.1"/>
    <property type="molecule type" value="Genomic_DNA"/>
</dbReference>
<evidence type="ECO:0000313" key="1">
    <source>
        <dbReference type="EMBL" id="APW40752.1"/>
    </source>
</evidence>
<keyword evidence="2" id="KW-1185">Reference proteome</keyword>
<protein>
    <recommendedName>
        <fullName evidence="3">DUF5666 domain-containing protein</fullName>
    </recommendedName>
</protein>
<sequence length="203" mass="21026">MALCLAAGLSGAQTAPPPQTTAQSAAPPTVRLRGTVQSVTPNMLTVKERSGEVIPLVISDRMVVNEVYPIALADIQPGSYIGTAAMPQPDGSQRAIAVTVFPESARGVGEGFHPFDLQPESTMTNATVADVAAAPKGRTLQLKYKDGQKTIVVPPDAPVVTFKPGDRSLLVPGASVSLSAQAIDGKPTAVRVNAGRNGFVLPY</sequence>
<dbReference type="AlphaFoldDB" id="A0A1P8K428"/>
<evidence type="ECO:0008006" key="3">
    <source>
        <dbReference type="Google" id="ProtNLM"/>
    </source>
</evidence>
<reference evidence="1 2" key="1">
    <citation type="submission" date="2017-01" db="EMBL/GenBank/DDBJ databases">
        <authorList>
            <person name="Mah S.A."/>
            <person name="Swanson W.J."/>
            <person name="Moy G.W."/>
            <person name="Vacquier V.D."/>
        </authorList>
    </citation>
    <scope>NUCLEOTIDE SEQUENCE [LARGE SCALE GENOMIC DNA]</scope>
    <source>
        <strain evidence="1 2">DCY110</strain>
    </source>
</reference>